<proteinExistence type="predicted"/>
<protein>
    <submittedName>
        <fullName evidence="1">Uncharacterized protein</fullName>
    </submittedName>
</protein>
<comment type="caution">
    <text evidence="1">The sequence shown here is derived from an EMBL/GenBank/DDBJ whole genome shotgun (WGS) entry which is preliminary data.</text>
</comment>
<gene>
    <name evidence="1" type="ORF">ILYODFUR_027996</name>
</gene>
<sequence>MVSRSGSVGYIIMRKTGQMDRRQSQTPSTRRVSHRRSLLKKLVAHTVLYPNILIDSLEKGRGCFDLERALKQSPLKTLGEVYKVQTTTVVSALKATAHRCIQH</sequence>
<keyword evidence="2" id="KW-1185">Reference proteome</keyword>
<name>A0ABV0UVW0_9TELE</name>
<evidence type="ECO:0000313" key="2">
    <source>
        <dbReference type="Proteomes" id="UP001482620"/>
    </source>
</evidence>
<accession>A0ABV0UVW0</accession>
<dbReference type="EMBL" id="JAHRIQ010084857">
    <property type="protein sequence ID" value="MEQ2249315.1"/>
    <property type="molecule type" value="Genomic_DNA"/>
</dbReference>
<organism evidence="1 2">
    <name type="scientific">Ilyodon furcidens</name>
    <name type="common">goldbreast splitfin</name>
    <dbReference type="NCBI Taxonomy" id="33524"/>
    <lineage>
        <taxon>Eukaryota</taxon>
        <taxon>Metazoa</taxon>
        <taxon>Chordata</taxon>
        <taxon>Craniata</taxon>
        <taxon>Vertebrata</taxon>
        <taxon>Euteleostomi</taxon>
        <taxon>Actinopterygii</taxon>
        <taxon>Neopterygii</taxon>
        <taxon>Teleostei</taxon>
        <taxon>Neoteleostei</taxon>
        <taxon>Acanthomorphata</taxon>
        <taxon>Ovalentaria</taxon>
        <taxon>Atherinomorphae</taxon>
        <taxon>Cyprinodontiformes</taxon>
        <taxon>Goodeidae</taxon>
        <taxon>Ilyodon</taxon>
    </lineage>
</organism>
<dbReference type="Proteomes" id="UP001482620">
    <property type="component" value="Unassembled WGS sequence"/>
</dbReference>
<reference evidence="1 2" key="1">
    <citation type="submission" date="2021-06" db="EMBL/GenBank/DDBJ databases">
        <authorList>
            <person name="Palmer J.M."/>
        </authorList>
    </citation>
    <scope>NUCLEOTIDE SEQUENCE [LARGE SCALE GENOMIC DNA]</scope>
    <source>
        <strain evidence="2">if_2019</strain>
        <tissue evidence="1">Muscle</tissue>
    </source>
</reference>
<evidence type="ECO:0000313" key="1">
    <source>
        <dbReference type="EMBL" id="MEQ2249315.1"/>
    </source>
</evidence>